<feature type="domain" description="Tryptophan synthase beta chain-like PALP" evidence="4">
    <location>
        <begin position="19"/>
        <end position="281"/>
    </location>
</feature>
<keyword evidence="6" id="KW-1185">Reference proteome</keyword>
<dbReference type="PANTHER" id="PTHR43780">
    <property type="entry name" value="1-AMINOCYCLOPROPANE-1-CARBOXYLATE DEAMINASE-RELATED"/>
    <property type="match status" value="1"/>
</dbReference>
<name>A0ABU5QQX4_9BACT</name>
<accession>A0ABU5QQX4</accession>
<dbReference type="SUPFAM" id="SSF53686">
    <property type="entry name" value="Tryptophan synthase beta subunit-like PLP-dependent enzymes"/>
    <property type="match status" value="1"/>
</dbReference>
<dbReference type="PIRSF" id="PIRSF006278">
    <property type="entry name" value="ACCD_DCysDesulf"/>
    <property type="match status" value="1"/>
</dbReference>
<dbReference type="InterPro" id="IPR027278">
    <property type="entry name" value="ACCD_DCysDesulf"/>
</dbReference>
<dbReference type="RefSeq" id="WP_323251170.1">
    <property type="nucleotide sequence ID" value="NZ_JAYFUL010000031.1"/>
</dbReference>
<protein>
    <submittedName>
        <fullName evidence="5">Pyridoxal-phosphate dependent enzyme</fullName>
    </submittedName>
</protein>
<dbReference type="PANTHER" id="PTHR43780:SF2">
    <property type="entry name" value="1-AMINOCYCLOPROPANE-1-CARBOXYLATE DEAMINASE-RELATED"/>
    <property type="match status" value="1"/>
</dbReference>
<comment type="cofactor">
    <cofactor evidence="1">
        <name>pyridoxal 5'-phosphate</name>
        <dbReference type="ChEBI" id="CHEBI:597326"/>
    </cofactor>
</comment>
<proteinExistence type="inferred from homology"/>
<dbReference type="EMBL" id="JAYFUL010000031">
    <property type="protein sequence ID" value="MEA5259497.1"/>
    <property type="molecule type" value="Genomic_DNA"/>
</dbReference>
<organism evidence="5 6">
    <name type="scientific">Arcicella aquatica</name>
    <dbReference type="NCBI Taxonomy" id="217141"/>
    <lineage>
        <taxon>Bacteria</taxon>
        <taxon>Pseudomonadati</taxon>
        <taxon>Bacteroidota</taxon>
        <taxon>Cytophagia</taxon>
        <taxon>Cytophagales</taxon>
        <taxon>Flectobacillaceae</taxon>
        <taxon>Arcicella</taxon>
    </lineage>
</organism>
<evidence type="ECO:0000256" key="3">
    <source>
        <dbReference type="ARBA" id="ARBA00022898"/>
    </source>
</evidence>
<sequence>MFQLPASPLALIKDPILDSFKVKLYLKRDDLIHPEVTGNKWRKLKFNLIEAKLQGFNQLLTFGGAYSNHIYATAAAGKEFGFKTVGIIRGDELTPDSNATLRFAHDCGMELIFVTRLDYNFRNRLTRQYGEKFYVLPEGGTNDLAIKGVNEMVDEIYDVLNPDYICSAVGTGGTIAGIISGLRGNTKAIGFASLKGKGLLKGQIEKLLPFEKEFELNEQYHFDGYAKTTPELISFIKGFEERNPNIMLEQVYTGKMMFGIYDLIQKGYFPENANIVAVHTGGLQGRCDELKKTAINQASIV</sequence>
<evidence type="ECO:0000256" key="1">
    <source>
        <dbReference type="ARBA" id="ARBA00001933"/>
    </source>
</evidence>
<reference evidence="5 6" key="1">
    <citation type="submission" date="2023-12" db="EMBL/GenBank/DDBJ databases">
        <title>Novel species of the genus Arcicella isolated from rivers.</title>
        <authorList>
            <person name="Lu H."/>
        </authorList>
    </citation>
    <scope>NUCLEOTIDE SEQUENCE [LARGE SCALE GENOMIC DNA]</scope>
    <source>
        <strain evidence="5 6">LMG 21963</strain>
    </source>
</reference>
<comment type="caution">
    <text evidence="5">The sequence shown here is derived from an EMBL/GenBank/DDBJ whole genome shotgun (WGS) entry which is preliminary data.</text>
</comment>
<dbReference type="InterPro" id="IPR001926">
    <property type="entry name" value="TrpB-like_PALP"/>
</dbReference>
<evidence type="ECO:0000256" key="2">
    <source>
        <dbReference type="ARBA" id="ARBA00008639"/>
    </source>
</evidence>
<dbReference type="Pfam" id="PF00291">
    <property type="entry name" value="PALP"/>
    <property type="match status" value="1"/>
</dbReference>
<comment type="similarity">
    <text evidence="2">Belongs to the ACC deaminase/D-cysteine desulfhydrase family.</text>
</comment>
<evidence type="ECO:0000259" key="4">
    <source>
        <dbReference type="Pfam" id="PF00291"/>
    </source>
</evidence>
<evidence type="ECO:0000313" key="6">
    <source>
        <dbReference type="Proteomes" id="UP001304671"/>
    </source>
</evidence>
<evidence type="ECO:0000313" key="5">
    <source>
        <dbReference type="EMBL" id="MEA5259497.1"/>
    </source>
</evidence>
<dbReference type="Gene3D" id="3.40.50.1100">
    <property type="match status" value="2"/>
</dbReference>
<gene>
    <name evidence="5" type="ORF">VB264_16985</name>
</gene>
<dbReference type="Proteomes" id="UP001304671">
    <property type="component" value="Unassembled WGS sequence"/>
</dbReference>
<keyword evidence="3" id="KW-0663">Pyridoxal phosphate</keyword>
<dbReference type="InterPro" id="IPR036052">
    <property type="entry name" value="TrpB-like_PALP_sf"/>
</dbReference>